<evidence type="ECO:0000256" key="1">
    <source>
        <dbReference type="SAM" id="Phobius"/>
    </source>
</evidence>
<sequence length="251" mass="27071">MSTMVESFGRMNLFASHSPPTTPSSHFEQRTQRPVPTFVFPSPGAASSRAPCRQAIKAACVQGEVFSVTSTKSDVDYLGESTKGDLNVNREHLEAFGFDGRASLDGSIEEIARVEAKEAEFALNALGIVINNVGHVKVSSPCERSTDICSHAKRIFLPSGNTGGRGGGSSKIALKKIAATVVYIIIFALYVNACLYTHDPAQRLILHDDDAQVVLVVAPETSVDSSCATTIGTLEYLKSFNSRKWLQQMTN</sequence>
<evidence type="ECO:0000313" key="3">
    <source>
        <dbReference type="Proteomes" id="UP000734854"/>
    </source>
</evidence>
<feature type="transmembrane region" description="Helical" evidence="1">
    <location>
        <begin position="177"/>
        <end position="198"/>
    </location>
</feature>
<accession>A0A8J5F8B6</accession>
<keyword evidence="3" id="KW-1185">Reference proteome</keyword>
<evidence type="ECO:0000313" key="2">
    <source>
        <dbReference type="EMBL" id="KAG6480406.1"/>
    </source>
</evidence>
<keyword evidence="1" id="KW-1133">Transmembrane helix</keyword>
<dbReference type="AlphaFoldDB" id="A0A8J5F8B6"/>
<dbReference type="EMBL" id="JACMSC010000017">
    <property type="protein sequence ID" value="KAG6480406.1"/>
    <property type="molecule type" value="Genomic_DNA"/>
</dbReference>
<keyword evidence="1" id="KW-0472">Membrane</keyword>
<proteinExistence type="predicted"/>
<keyword evidence="1" id="KW-0812">Transmembrane</keyword>
<dbReference type="Proteomes" id="UP000734854">
    <property type="component" value="Unassembled WGS sequence"/>
</dbReference>
<comment type="caution">
    <text evidence="2">The sequence shown here is derived from an EMBL/GenBank/DDBJ whole genome shotgun (WGS) entry which is preliminary data.</text>
</comment>
<protein>
    <submittedName>
        <fullName evidence="2">Uncharacterized protein</fullName>
    </submittedName>
</protein>
<name>A0A8J5F8B6_ZINOF</name>
<reference evidence="2 3" key="1">
    <citation type="submission" date="2020-08" db="EMBL/GenBank/DDBJ databases">
        <title>Plant Genome Project.</title>
        <authorList>
            <person name="Zhang R.-G."/>
        </authorList>
    </citation>
    <scope>NUCLEOTIDE SEQUENCE [LARGE SCALE GENOMIC DNA]</scope>
    <source>
        <tissue evidence="2">Rhizome</tissue>
    </source>
</reference>
<organism evidence="2 3">
    <name type="scientific">Zingiber officinale</name>
    <name type="common">Ginger</name>
    <name type="synonym">Amomum zingiber</name>
    <dbReference type="NCBI Taxonomy" id="94328"/>
    <lineage>
        <taxon>Eukaryota</taxon>
        <taxon>Viridiplantae</taxon>
        <taxon>Streptophyta</taxon>
        <taxon>Embryophyta</taxon>
        <taxon>Tracheophyta</taxon>
        <taxon>Spermatophyta</taxon>
        <taxon>Magnoliopsida</taxon>
        <taxon>Liliopsida</taxon>
        <taxon>Zingiberales</taxon>
        <taxon>Zingiberaceae</taxon>
        <taxon>Zingiber</taxon>
    </lineage>
</organism>
<gene>
    <name evidence="2" type="ORF">ZIOFF_063906</name>
</gene>